<dbReference type="GO" id="GO:0004519">
    <property type="term" value="F:endonuclease activity"/>
    <property type="evidence" value="ECO:0007669"/>
    <property type="project" value="UniProtKB-KW"/>
</dbReference>
<keyword evidence="3" id="KW-0378">Hydrolase</keyword>
<evidence type="ECO:0000313" key="3">
    <source>
        <dbReference type="EMBL" id="SEO54623.1"/>
    </source>
</evidence>
<dbReference type="Pfam" id="PF01541">
    <property type="entry name" value="GIY-YIG"/>
    <property type="match status" value="1"/>
</dbReference>
<dbReference type="RefSeq" id="WP_092682799.1">
    <property type="nucleotide sequence ID" value="NZ_FODT01000003.1"/>
</dbReference>
<evidence type="ECO:0000259" key="2">
    <source>
        <dbReference type="PROSITE" id="PS50164"/>
    </source>
</evidence>
<gene>
    <name evidence="3" type="ORF">SAMN05444123_103252</name>
</gene>
<proteinExistence type="inferred from homology"/>
<keyword evidence="3" id="KW-0540">Nuclease</keyword>
<dbReference type="Gene3D" id="3.40.1440.10">
    <property type="entry name" value="GIY-YIG endonuclease"/>
    <property type="match status" value="1"/>
</dbReference>
<dbReference type="CDD" id="cd10449">
    <property type="entry name" value="GIY-YIG_SLX1_like"/>
    <property type="match status" value="1"/>
</dbReference>
<dbReference type="InterPro" id="IPR000305">
    <property type="entry name" value="GIY-YIG_endonuc"/>
</dbReference>
<sequence>MQDHPVEECFVYVLGCVGPGRYLTYVGWTLDLDRRLTQHNAGAGARSTRGRTWVLIHSERFTRRQDAMSREWHLKRDRAFRRRLAAKAQGLGV</sequence>
<dbReference type="PANTHER" id="PTHR34477">
    <property type="entry name" value="UPF0213 PROTEIN YHBQ"/>
    <property type="match status" value="1"/>
</dbReference>
<dbReference type="PANTHER" id="PTHR34477:SF1">
    <property type="entry name" value="UPF0213 PROTEIN YHBQ"/>
    <property type="match status" value="1"/>
</dbReference>
<dbReference type="AlphaFoldDB" id="A0A1H8QLD3"/>
<accession>A0A1H8QLD3</accession>
<dbReference type="OrthoDB" id="7159537at2"/>
<dbReference type="InterPro" id="IPR035901">
    <property type="entry name" value="GIY-YIG_endonuc_sf"/>
</dbReference>
<keyword evidence="4" id="KW-1185">Reference proteome</keyword>
<feature type="domain" description="GIY-YIG" evidence="2">
    <location>
        <begin position="7"/>
        <end position="86"/>
    </location>
</feature>
<name>A0A1H8QLD3_9BRAD</name>
<dbReference type="PROSITE" id="PS50164">
    <property type="entry name" value="GIY_YIG"/>
    <property type="match status" value="1"/>
</dbReference>
<protein>
    <submittedName>
        <fullName evidence="3">Putative endonuclease</fullName>
    </submittedName>
</protein>
<dbReference type="Proteomes" id="UP000199615">
    <property type="component" value="Unassembled WGS sequence"/>
</dbReference>
<dbReference type="SUPFAM" id="SSF82771">
    <property type="entry name" value="GIY-YIG endonuclease"/>
    <property type="match status" value="1"/>
</dbReference>
<evidence type="ECO:0000256" key="1">
    <source>
        <dbReference type="ARBA" id="ARBA00007435"/>
    </source>
</evidence>
<keyword evidence="3" id="KW-0255">Endonuclease</keyword>
<dbReference type="EMBL" id="FODT01000003">
    <property type="protein sequence ID" value="SEO54623.1"/>
    <property type="molecule type" value="Genomic_DNA"/>
</dbReference>
<reference evidence="4" key="1">
    <citation type="submission" date="2016-10" db="EMBL/GenBank/DDBJ databases">
        <authorList>
            <person name="Varghese N."/>
            <person name="Submissions S."/>
        </authorList>
    </citation>
    <scope>NUCLEOTIDE SEQUENCE [LARGE SCALE GENOMIC DNA]</scope>
    <source>
        <strain evidence="4">DSM 123</strain>
    </source>
</reference>
<comment type="similarity">
    <text evidence="1">Belongs to the UPF0213 family.</text>
</comment>
<evidence type="ECO:0000313" key="4">
    <source>
        <dbReference type="Proteomes" id="UP000199615"/>
    </source>
</evidence>
<dbReference type="InterPro" id="IPR050190">
    <property type="entry name" value="UPF0213_domain"/>
</dbReference>
<organism evidence="3 4">
    <name type="scientific">Rhodopseudomonas pseudopalustris</name>
    <dbReference type="NCBI Taxonomy" id="1513892"/>
    <lineage>
        <taxon>Bacteria</taxon>
        <taxon>Pseudomonadati</taxon>
        <taxon>Pseudomonadota</taxon>
        <taxon>Alphaproteobacteria</taxon>
        <taxon>Hyphomicrobiales</taxon>
        <taxon>Nitrobacteraceae</taxon>
        <taxon>Rhodopseudomonas</taxon>
    </lineage>
</organism>